<accession>A0A0V0GT61</accession>
<name>A0A0V0GT61_SOLCH</name>
<evidence type="ECO:0000313" key="1">
    <source>
        <dbReference type="EMBL" id="JAP11407.1"/>
    </source>
</evidence>
<proteinExistence type="predicted"/>
<sequence length="84" mass="9778">MYLSYNRSLDVILLPSLQKTTLMNMTLSSALYALPSKRRFLSNFTLDHQHHHMQGSTQHLLYNSPFDLLRTSIMQYGNSISFLQ</sequence>
<dbReference type="AlphaFoldDB" id="A0A0V0GT61"/>
<organism evidence="1">
    <name type="scientific">Solanum chacoense</name>
    <name type="common">Chaco potato</name>
    <dbReference type="NCBI Taxonomy" id="4108"/>
    <lineage>
        <taxon>Eukaryota</taxon>
        <taxon>Viridiplantae</taxon>
        <taxon>Streptophyta</taxon>
        <taxon>Embryophyta</taxon>
        <taxon>Tracheophyta</taxon>
        <taxon>Spermatophyta</taxon>
        <taxon>Magnoliopsida</taxon>
        <taxon>eudicotyledons</taxon>
        <taxon>Gunneridae</taxon>
        <taxon>Pentapetalae</taxon>
        <taxon>asterids</taxon>
        <taxon>lamiids</taxon>
        <taxon>Solanales</taxon>
        <taxon>Solanaceae</taxon>
        <taxon>Solanoideae</taxon>
        <taxon>Solaneae</taxon>
        <taxon>Solanum</taxon>
    </lineage>
</organism>
<dbReference type="EMBL" id="GEDG01031381">
    <property type="protein sequence ID" value="JAP11407.1"/>
    <property type="molecule type" value="Transcribed_RNA"/>
</dbReference>
<protein>
    <submittedName>
        <fullName evidence="1">Putative ovule protein</fullName>
    </submittedName>
</protein>
<reference evidence="1" key="1">
    <citation type="submission" date="2015-12" db="EMBL/GenBank/DDBJ databases">
        <title>Gene expression during late stages of embryo sac development: a critical building block for successful pollen-pistil interactions.</title>
        <authorList>
            <person name="Liu Y."/>
            <person name="Joly V."/>
            <person name="Sabar M."/>
            <person name="Matton D.P."/>
        </authorList>
    </citation>
    <scope>NUCLEOTIDE SEQUENCE</scope>
</reference>